<gene>
    <name evidence="1" type="ORF">CEXT_242771</name>
</gene>
<dbReference type="AlphaFoldDB" id="A0AAV4NSV2"/>
<accession>A0AAV4NSV2</accession>
<sequence>MADYNPVCTRIHTISFPSDNDNSKDQLKLPTNSRYPTIAAIFSLMGCTFSLDVATSHHWMWLHSCRMEYLAFGFSFMSNILGLCDVRRMFHVLYPALLQ</sequence>
<evidence type="ECO:0000313" key="1">
    <source>
        <dbReference type="EMBL" id="GIX87932.1"/>
    </source>
</evidence>
<organism evidence="1 2">
    <name type="scientific">Caerostris extrusa</name>
    <name type="common">Bark spider</name>
    <name type="synonym">Caerostris bankana</name>
    <dbReference type="NCBI Taxonomy" id="172846"/>
    <lineage>
        <taxon>Eukaryota</taxon>
        <taxon>Metazoa</taxon>
        <taxon>Ecdysozoa</taxon>
        <taxon>Arthropoda</taxon>
        <taxon>Chelicerata</taxon>
        <taxon>Arachnida</taxon>
        <taxon>Araneae</taxon>
        <taxon>Araneomorphae</taxon>
        <taxon>Entelegynae</taxon>
        <taxon>Araneoidea</taxon>
        <taxon>Araneidae</taxon>
        <taxon>Caerostris</taxon>
    </lineage>
</organism>
<name>A0AAV4NSV2_CAEEX</name>
<evidence type="ECO:0000313" key="2">
    <source>
        <dbReference type="Proteomes" id="UP001054945"/>
    </source>
</evidence>
<proteinExistence type="predicted"/>
<protein>
    <submittedName>
        <fullName evidence="1">Uncharacterized protein</fullName>
    </submittedName>
</protein>
<comment type="caution">
    <text evidence="1">The sequence shown here is derived from an EMBL/GenBank/DDBJ whole genome shotgun (WGS) entry which is preliminary data.</text>
</comment>
<reference evidence="1 2" key="1">
    <citation type="submission" date="2021-06" db="EMBL/GenBank/DDBJ databases">
        <title>Caerostris extrusa draft genome.</title>
        <authorList>
            <person name="Kono N."/>
            <person name="Arakawa K."/>
        </authorList>
    </citation>
    <scope>NUCLEOTIDE SEQUENCE [LARGE SCALE GENOMIC DNA]</scope>
</reference>
<keyword evidence="2" id="KW-1185">Reference proteome</keyword>
<dbReference type="EMBL" id="BPLR01021277">
    <property type="protein sequence ID" value="GIX87932.1"/>
    <property type="molecule type" value="Genomic_DNA"/>
</dbReference>
<dbReference type="Proteomes" id="UP001054945">
    <property type="component" value="Unassembled WGS sequence"/>
</dbReference>